<keyword evidence="2" id="KW-1185">Reference proteome</keyword>
<reference evidence="1" key="1">
    <citation type="submission" date="2021-03" db="EMBL/GenBank/DDBJ databases">
        <title>Whole genome shotgun sequence of Actinoplanes consettensis NBRC 14913.</title>
        <authorList>
            <person name="Komaki H."/>
            <person name="Tamura T."/>
        </authorList>
    </citation>
    <scope>NUCLEOTIDE SEQUENCE</scope>
    <source>
        <strain evidence="1">NBRC 14913</strain>
    </source>
</reference>
<evidence type="ECO:0000313" key="2">
    <source>
        <dbReference type="Proteomes" id="UP000680865"/>
    </source>
</evidence>
<gene>
    <name evidence="1" type="ORF">Aco04nite_93160</name>
</gene>
<dbReference type="AlphaFoldDB" id="A0A919T2R7"/>
<protein>
    <submittedName>
        <fullName evidence="1">Uncharacterized protein</fullName>
    </submittedName>
</protein>
<proteinExistence type="predicted"/>
<dbReference type="Proteomes" id="UP000680865">
    <property type="component" value="Unassembled WGS sequence"/>
</dbReference>
<accession>A0A919T2R7</accession>
<organism evidence="1 2">
    <name type="scientific">Winogradskya consettensis</name>
    <dbReference type="NCBI Taxonomy" id="113560"/>
    <lineage>
        <taxon>Bacteria</taxon>
        <taxon>Bacillati</taxon>
        <taxon>Actinomycetota</taxon>
        <taxon>Actinomycetes</taxon>
        <taxon>Micromonosporales</taxon>
        <taxon>Micromonosporaceae</taxon>
        <taxon>Winogradskya</taxon>
    </lineage>
</organism>
<dbReference type="EMBL" id="BOQP01000071">
    <property type="protein sequence ID" value="GIM84789.1"/>
    <property type="molecule type" value="Genomic_DNA"/>
</dbReference>
<name>A0A919T2R7_9ACTN</name>
<comment type="caution">
    <text evidence="1">The sequence shown here is derived from an EMBL/GenBank/DDBJ whole genome shotgun (WGS) entry which is preliminary data.</text>
</comment>
<evidence type="ECO:0000313" key="1">
    <source>
        <dbReference type="EMBL" id="GIM84789.1"/>
    </source>
</evidence>
<sequence>MTDYLYEAAALLRKASEMNEKKNHDDSYHSTRAALIEGRERIAMKFAQLAAIERGLIPADMVGDLLTQLARSEAPR</sequence>
<dbReference type="RefSeq" id="WP_213003587.1">
    <property type="nucleotide sequence ID" value="NZ_BAAATW010000011.1"/>
</dbReference>